<dbReference type="KEGG" id="mdn:JT25_008870"/>
<dbReference type="InterPro" id="IPR050109">
    <property type="entry name" value="HTH-type_TetR-like_transc_reg"/>
</dbReference>
<dbReference type="InterPro" id="IPR009057">
    <property type="entry name" value="Homeodomain-like_sf"/>
</dbReference>
<keyword evidence="1" id="KW-0805">Transcription regulation</keyword>
<dbReference type="Gene3D" id="1.10.357.10">
    <property type="entry name" value="Tetracycline Repressor, domain 2"/>
    <property type="match status" value="2"/>
</dbReference>
<dbReference type="PANTHER" id="PTHR30055">
    <property type="entry name" value="HTH-TYPE TRANSCRIPTIONAL REGULATOR RUTR"/>
    <property type="match status" value="1"/>
</dbReference>
<dbReference type="SUPFAM" id="SSF46689">
    <property type="entry name" value="Homeodomain-like"/>
    <property type="match status" value="1"/>
</dbReference>
<sequence length="231" mass="25935">MRKKSGERCQAILDAAKTMFEKVGFEQATMAEIAATVGYSKATLYNYFSSKEQLFLELTRRSADRHSEQLFSLLMPNDERLPIETLPDRVNEVLELLQPSNDLTATLQRFGEGVMSNFLSLKSLAARRMLIAAAANQPEAGRLFFENGPAKGMQYTAQFFEQAMNAGQLRRADPRVAAAHFRGLLESEVYESGLFNARRELKPKEVKATVERAVEVFIRAYAQPAADLTQD</sequence>
<dbReference type="RefSeq" id="WP_036277256.1">
    <property type="nucleotide sequence ID" value="NZ_CP014476.1"/>
</dbReference>
<accession>A0A126T3F3</accession>
<dbReference type="InterPro" id="IPR001647">
    <property type="entry name" value="HTH_TetR"/>
</dbReference>
<evidence type="ECO:0000256" key="1">
    <source>
        <dbReference type="ARBA" id="ARBA00023015"/>
    </source>
</evidence>
<dbReference type="SUPFAM" id="SSF48498">
    <property type="entry name" value="Tetracyclin repressor-like, C-terminal domain"/>
    <property type="match status" value="1"/>
</dbReference>
<protein>
    <submittedName>
        <fullName evidence="6">TetR family transcriptional regulator</fullName>
    </submittedName>
</protein>
<dbReference type="InterPro" id="IPR036271">
    <property type="entry name" value="Tet_transcr_reg_TetR-rel_C_sf"/>
</dbReference>
<evidence type="ECO:0000256" key="2">
    <source>
        <dbReference type="ARBA" id="ARBA00023125"/>
    </source>
</evidence>
<dbReference type="PROSITE" id="PS50977">
    <property type="entry name" value="HTH_TETR_2"/>
    <property type="match status" value="1"/>
</dbReference>
<dbReference type="Pfam" id="PF14246">
    <property type="entry name" value="TetR_C_7"/>
    <property type="match status" value="1"/>
</dbReference>
<keyword evidence="3" id="KW-0804">Transcription</keyword>
<organism evidence="6 7">
    <name type="scientific">Methylomonas denitrificans</name>
    <dbReference type="NCBI Taxonomy" id="1538553"/>
    <lineage>
        <taxon>Bacteria</taxon>
        <taxon>Pseudomonadati</taxon>
        <taxon>Pseudomonadota</taxon>
        <taxon>Gammaproteobacteria</taxon>
        <taxon>Methylococcales</taxon>
        <taxon>Methylococcaceae</taxon>
        <taxon>Methylomonas</taxon>
    </lineage>
</organism>
<keyword evidence="7" id="KW-1185">Reference proteome</keyword>
<evidence type="ECO:0000259" key="5">
    <source>
        <dbReference type="PROSITE" id="PS50977"/>
    </source>
</evidence>
<dbReference type="Proteomes" id="UP000030512">
    <property type="component" value="Chromosome"/>
</dbReference>
<reference evidence="6 7" key="1">
    <citation type="journal article" date="2015" name="Environ. Microbiol.">
        <title>Methane oxidation coupled to nitrate reduction under hypoxia by the Gammaproteobacterium Methylomonas denitrificans, sp. nov. type strain FJG1.</title>
        <authorList>
            <person name="Kits K.D."/>
            <person name="Klotz M.G."/>
            <person name="Stein L.Y."/>
        </authorList>
    </citation>
    <scope>NUCLEOTIDE SEQUENCE [LARGE SCALE GENOMIC DNA]</scope>
    <source>
        <strain evidence="6 7">FJG1</strain>
    </source>
</reference>
<evidence type="ECO:0000256" key="4">
    <source>
        <dbReference type="PROSITE-ProRule" id="PRU00335"/>
    </source>
</evidence>
<dbReference type="Pfam" id="PF00440">
    <property type="entry name" value="TetR_N"/>
    <property type="match status" value="1"/>
</dbReference>
<feature type="domain" description="HTH tetR-type" evidence="5">
    <location>
        <begin position="6"/>
        <end position="66"/>
    </location>
</feature>
<dbReference type="PANTHER" id="PTHR30055:SF119">
    <property type="entry name" value="NALC"/>
    <property type="match status" value="1"/>
</dbReference>
<dbReference type="GO" id="GO:0000976">
    <property type="term" value="F:transcription cis-regulatory region binding"/>
    <property type="evidence" value="ECO:0007669"/>
    <property type="project" value="TreeGrafter"/>
</dbReference>
<dbReference type="OrthoDB" id="8535430at2"/>
<dbReference type="GO" id="GO:0003700">
    <property type="term" value="F:DNA-binding transcription factor activity"/>
    <property type="evidence" value="ECO:0007669"/>
    <property type="project" value="TreeGrafter"/>
</dbReference>
<dbReference type="EMBL" id="CP014476">
    <property type="protein sequence ID" value="AMK76600.1"/>
    <property type="molecule type" value="Genomic_DNA"/>
</dbReference>
<evidence type="ECO:0000256" key="3">
    <source>
        <dbReference type="ARBA" id="ARBA00023163"/>
    </source>
</evidence>
<feature type="DNA-binding region" description="H-T-H motif" evidence="4">
    <location>
        <begin position="29"/>
        <end position="48"/>
    </location>
</feature>
<evidence type="ECO:0000313" key="7">
    <source>
        <dbReference type="Proteomes" id="UP000030512"/>
    </source>
</evidence>
<dbReference type="InterPro" id="IPR039536">
    <property type="entry name" value="TetR_C_Proteobacteria"/>
</dbReference>
<gene>
    <name evidence="6" type="ORF">JT25_008870</name>
</gene>
<dbReference type="AlphaFoldDB" id="A0A126T3F3"/>
<evidence type="ECO:0000313" key="6">
    <source>
        <dbReference type="EMBL" id="AMK76600.1"/>
    </source>
</evidence>
<dbReference type="PRINTS" id="PR00455">
    <property type="entry name" value="HTHTETR"/>
</dbReference>
<keyword evidence="2 4" id="KW-0238">DNA-binding</keyword>
<dbReference type="FunFam" id="1.10.10.60:FF:000141">
    <property type="entry name" value="TetR family transcriptional regulator"/>
    <property type="match status" value="1"/>
</dbReference>
<proteinExistence type="predicted"/>
<name>A0A126T3F3_9GAMM</name>